<feature type="compositionally biased region" description="Polar residues" evidence="1">
    <location>
        <begin position="346"/>
        <end position="364"/>
    </location>
</feature>
<sequence length="427" mass="46356">MYGQDNKYEGLKAMALELLEWFDPEDPYWRGDDDAMSTTSQNVDDDDDGDDTQTQSSADDSLPSLEDLQQVLKTLEIKRKRILSRMLSEAPTADCVNELNTVELHISRVEAIILKLESGSATSSSGSRPVPENDTRIEDSGIQSSSLAQNSNAANNTPFITTTAAQTTKTTHKVAPMVHSQQQLGQVNPSLYQQQQKPSGDLNMPPLMSTADLQTTLLQQQMMMNQMNQLMMQQLGISAPNASFPGSGLTGQLSCTGLPSSDPSTSQMLRSFGRGVMTSTEADQLQQQQQQHQQQLQMLQSQLLQQPGSALFPGLGDSALQNSRLFSLQQAFNPQLPGMGLLSSSVPTAMPSSPSSQAPNLTSTPLPPGLGFMGLQAGRGMNSQPQVGAVSPQPSGLRPFLQPQPQQQQQQQLPNFALSAFQRHQQQ</sequence>
<feature type="region of interest" description="Disordered" evidence="1">
    <location>
        <begin position="119"/>
        <end position="155"/>
    </location>
</feature>
<feature type="compositionally biased region" description="Low complexity" evidence="1">
    <location>
        <begin position="143"/>
        <end position="155"/>
    </location>
</feature>
<dbReference type="Proteomes" id="UP000762676">
    <property type="component" value="Unassembled WGS sequence"/>
</dbReference>
<organism evidence="2 3">
    <name type="scientific">Elysia marginata</name>
    <dbReference type="NCBI Taxonomy" id="1093978"/>
    <lineage>
        <taxon>Eukaryota</taxon>
        <taxon>Metazoa</taxon>
        <taxon>Spiralia</taxon>
        <taxon>Lophotrochozoa</taxon>
        <taxon>Mollusca</taxon>
        <taxon>Gastropoda</taxon>
        <taxon>Heterobranchia</taxon>
        <taxon>Euthyneura</taxon>
        <taxon>Panpulmonata</taxon>
        <taxon>Sacoglossa</taxon>
        <taxon>Placobranchoidea</taxon>
        <taxon>Plakobranchidae</taxon>
        <taxon>Elysia</taxon>
    </lineage>
</organism>
<feature type="compositionally biased region" description="Low complexity" evidence="1">
    <location>
        <begin position="401"/>
        <end position="412"/>
    </location>
</feature>
<dbReference type="EMBL" id="BMAT01000238">
    <property type="protein sequence ID" value="GFR62422.1"/>
    <property type="molecule type" value="Genomic_DNA"/>
</dbReference>
<feature type="compositionally biased region" description="Low complexity" evidence="1">
    <location>
        <begin position="52"/>
        <end position="61"/>
    </location>
</feature>
<proteinExistence type="predicted"/>
<dbReference type="AlphaFoldDB" id="A0AAV4EMS3"/>
<feature type="region of interest" description="Disordered" evidence="1">
    <location>
        <begin position="346"/>
        <end position="412"/>
    </location>
</feature>
<evidence type="ECO:0000256" key="1">
    <source>
        <dbReference type="SAM" id="MobiDB-lite"/>
    </source>
</evidence>
<accession>A0AAV4EMS3</accession>
<comment type="caution">
    <text evidence="2">The sequence shown here is derived from an EMBL/GenBank/DDBJ whole genome shotgun (WGS) entry which is preliminary data.</text>
</comment>
<protein>
    <submittedName>
        <fullName evidence="2">Uncharacterized protein</fullName>
    </submittedName>
</protein>
<name>A0AAV4EMS3_9GAST</name>
<gene>
    <name evidence="2" type="ORF">ElyMa_000130400</name>
</gene>
<keyword evidence="3" id="KW-1185">Reference proteome</keyword>
<reference evidence="2 3" key="1">
    <citation type="journal article" date="2021" name="Elife">
        <title>Chloroplast acquisition without the gene transfer in kleptoplastic sea slugs, Plakobranchus ocellatus.</title>
        <authorList>
            <person name="Maeda T."/>
            <person name="Takahashi S."/>
            <person name="Yoshida T."/>
            <person name="Shimamura S."/>
            <person name="Takaki Y."/>
            <person name="Nagai Y."/>
            <person name="Toyoda A."/>
            <person name="Suzuki Y."/>
            <person name="Arimoto A."/>
            <person name="Ishii H."/>
            <person name="Satoh N."/>
            <person name="Nishiyama T."/>
            <person name="Hasebe M."/>
            <person name="Maruyama T."/>
            <person name="Minagawa J."/>
            <person name="Obokata J."/>
            <person name="Shigenobu S."/>
        </authorList>
    </citation>
    <scope>NUCLEOTIDE SEQUENCE [LARGE SCALE GENOMIC DNA]</scope>
</reference>
<evidence type="ECO:0000313" key="3">
    <source>
        <dbReference type="Proteomes" id="UP000762676"/>
    </source>
</evidence>
<evidence type="ECO:0000313" key="2">
    <source>
        <dbReference type="EMBL" id="GFR62422.1"/>
    </source>
</evidence>
<feature type="region of interest" description="Disordered" evidence="1">
    <location>
        <begin position="29"/>
        <end position="65"/>
    </location>
</feature>